<evidence type="ECO:0000313" key="2">
    <source>
        <dbReference type="EMBL" id="OIJ10195.1"/>
    </source>
</evidence>
<feature type="domain" description="Rhodanese" evidence="1">
    <location>
        <begin position="23"/>
        <end position="111"/>
    </location>
</feature>
<dbReference type="GO" id="GO:0016740">
    <property type="term" value="F:transferase activity"/>
    <property type="evidence" value="ECO:0007669"/>
    <property type="project" value="UniProtKB-KW"/>
</dbReference>
<dbReference type="SUPFAM" id="SSF52821">
    <property type="entry name" value="Rhodanese/Cell cycle control phosphatase"/>
    <property type="match status" value="1"/>
</dbReference>
<dbReference type="PROSITE" id="PS50206">
    <property type="entry name" value="RHODANESE_3"/>
    <property type="match status" value="1"/>
</dbReference>
<gene>
    <name evidence="2" type="ORF">BKP35_13890</name>
</gene>
<dbReference type="PANTHER" id="PTHR43031">
    <property type="entry name" value="FAD-DEPENDENT OXIDOREDUCTASE"/>
    <property type="match status" value="1"/>
</dbReference>
<dbReference type="Pfam" id="PF00581">
    <property type="entry name" value="Rhodanese"/>
    <property type="match status" value="1"/>
</dbReference>
<evidence type="ECO:0000313" key="3">
    <source>
        <dbReference type="Proteomes" id="UP000180098"/>
    </source>
</evidence>
<keyword evidence="3" id="KW-1185">Reference proteome</keyword>
<comment type="caution">
    <text evidence="2">The sequence shown here is derived from an EMBL/GenBank/DDBJ whole genome shotgun (WGS) entry which is preliminary data.</text>
</comment>
<dbReference type="Gene3D" id="3.40.250.10">
    <property type="entry name" value="Rhodanese-like domain"/>
    <property type="match status" value="1"/>
</dbReference>
<protein>
    <submittedName>
        <fullName evidence="2">Sulfurtransferase</fullName>
    </submittedName>
</protein>
<dbReference type="InterPro" id="IPR036873">
    <property type="entry name" value="Rhodanese-like_dom_sf"/>
</dbReference>
<proteinExistence type="predicted"/>
<reference evidence="2 3" key="1">
    <citation type="submission" date="2016-10" db="EMBL/GenBank/DDBJ databases">
        <title>Draft genome sequences of four alkaliphilic bacteria belonging to the Anaerobacillus genus.</title>
        <authorList>
            <person name="Bassil N.M."/>
            <person name="Lloyd J.R."/>
        </authorList>
    </citation>
    <scope>NUCLEOTIDE SEQUENCE [LARGE SCALE GENOMIC DNA]</scope>
    <source>
        <strain evidence="2 3">DSM 15340</strain>
    </source>
</reference>
<organism evidence="2 3">
    <name type="scientific">Anaerobacillus arseniciselenatis</name>
    <dbReference type="NCBI Taxonomy" id="85682"/>
    <lineage>
        <taxon>Bacteria</taxon>
        <taxon>Bacillati</taxon>
        <taxon>Bacillota</taxon>
        <taxon>Bacilli</taxon>
        <taxon>Bacillales</taxon>
        <taxon>Bacillaceae</taxon>
        <taxon>Anaerobacillus</taxon>
    </lineage>
</organism>
<dbReference type="InterPro" id="IPR050229">
    <property type="entry name" value="GlpE_sulfurtransferase"/>
</dbReference>
<dbReference type="SMART" id="SM00450">
    <property type="entry name" value="RHOD"/>
    <property type="match status" value="1"/>
</dbReference>
<sequence>MAFVHEGIKQIDVNELKEIIKDQPKDVVMIDVREREEYDEFHIPGVPLIPMHNIPNIITELKKDKEYILVCRSGNRSHHVARFLKENGIKEAHNFYGGMLTWDEEVKTGLENVVDDVSKLYK</sequence>
<dbReference type="AlphaFoldDB" id="A0A1S2LFA8"/>
<name>A0A1S2LFA8_9BACI</name>
<evidence type="ECO:0000259" key="1">
    <source>
        <dbReference type="PROSITE" id="PS50206"/>
    </source>
</evidence>
<dbReference type="OrthoDB" id="9800872at2"/>
<dbReference type="RefSeq" id="WP_071313959.1">
    <property type="nucleotide sequence ID" value="NZ_MLQQ01000040.1"/>
</dbReference>
<dbReference type="InterPro" id="IPR001763">
    <property type="entry name" value="Rhodanese-like_dom"/>
</dbReference>
<accession>A0A1S2LFA8</accession>
<dbReference type="PANTHER" id="PTHR43031:SF17">
    <property type="entry name" value="SULFURTRANSFERASE YTWF-RELATED"/>
    <property type="match status" value="1"/>
</dbReference>
<dbReference type="CDD" id="cd00158">
    <property type="entry name" value="RHOD"/>
    <property type="match status" value="1"/>
</dbReference>
<dbReference type="EMBL" id="MLQQ01000040">
    <property type="protein sequence ID" value="OIJ10195.1"/>
    <property type="molecule type" value="Genomic_DNA"/>
</dbReference>
<dbReference type="Proteomes" id="UP000180098">
    <property type="component" value="Unassembled WGS sequence"/>
</dbReference>
<keyword evidence="2" id="KW-0808">Transferase</keyword>